<feature type="transmembrane region" description="Helical" evidence="1">
    <location>
        <begin position="275"/>
        <end position="294"/>
    </location>
</feature>
<dbReference type="InterPro" id="IPR002656">
    <property type="entry name" value="Acyl_transf_3_dom"/>
</dbReference>
<dbReference type="EMBL" id="JBHSPU010000022">
    <property type="protein sequence ID" value="MFC5916841.1"/>
    <property type="molecule type" value="Genomic_DNA"/>
</dbReference>
<evidence type="ECO:0000313" key="4">
    <source>
        <dbReference type="Proteomes" id="UP001596200"/>
    </source>
</evidence>
<feature type="transmembrane region" description="Helical" evidence="1">
    <location>
        <begin position="179"/>
        <end position="196"/>
    </location>
</feature>
<dbReference type="Pfam" id="PF01757">
    <property type="entry name" value="Acyl_transf_3"/>
    <property type="match status" value="1"/>
</dbReference>
<keyword evidence="1" id="KW-0812">Transmembrane</keyword>
<feature type="transmembrane region" description="Helical" evidence="1">
    <location>
        <begin position="155"/>
        <end position="172"/>
    </location>
</feature>
<dbReference type="Proteomes" id="UP001596200">
    <property type="component" value="Unassembled WGS sequence"/>
</dbReference>
<reference evidence="4" key="1">
    <citation type="journal article" date="2019" name="Int. J. Syst. Evol. Microbiol.">
        <title>The Global Catalogue of Microorganisms (GCM) 10K type strain sequencing project: providing services to taxonomists for standard genome sequencing and annotation.</title>
        <authorList>
            <consortium name="The Broad Institute Genomics Platform"/>
            <consortium name="The Broad Institute Genome Sequencing Center for Infectious Disease"/>
            <person name="Wu L."/>
            <person name="Ma J."/>
        </authorList>
    </citation>
    <scope>NUCLEOTIDE SEQUENCE [LARGE SCALE GENOMIC DNA]</scope>
    <source>
        <strain evidence="4">JCM 4147</strain>
    </source>
</reference>
<evidence type="ECO:0000313" key="3">
    <source>
        <dbReference type="EMBL" id="MFC5916841.1"/>
    </source>
</evidence>
<proteinExistence type="predicted"/>
<dbReference type="RefSeq" id="WP_344515713.1">
    <property type="nucleotide sequence ID" value="NZ_BAAATU010000034.1"/>
</dbReference>
<comment type="caution">
    <text evidence="3">The sequence shown here is derived from an EMBL/GenBank/DDBJ whole genome shotgun (WGS) entry which is preliminary data.</text>
</comment>
<feature type="transmembrane region" description="Helical" evidence="1">
    <location>
        <begin position="12"/>
        <end position="33"/>
    </location>
</feature>
<feature type="domain" description="Acyltransferase 3" evidence="2">
    <location>
        <begin position="13"/>
        <end position="362"/>
    </location>
</feature>
<evidence type="ECO:0000256" key="1">
    <source>
        <dbReference type="SAM" id="Phobius"/>
    </source>
</evidence>
<dbReference type="InterPro" id="IPR050879">
    <property type="entry name" value="Acyltransferase_3"/>
</dbReference>
<accession>A0ABW1GSQ5</accession>
<dbReference type="EC" id="2.3.-.-" evidence="3"/>
<sequence>MGVPDTGRERALALDGLRAVAALLVIALHVGIYTGQVASSWLGIGQAGPLGPVISRFTVGVPIFFVLSGLLLYRPFADAARDGAPRPSTGRYLRHRAVRILPAYWLVALVALVWFGRDTLTAPLSALRTFLLLHIYGSDPIPAGLPQTWSLATEVSFYAVLPLLAVALHPLLRRGRTAVVLGVLGGVEAVTLLSVVLTHVPSAGPYPPSQLWLPEYAGYFAAGMALAVVAARTDEPPALARRPWLCWGVALGAYVLVSTPLTGSTLRYPTVGQALLEHALYLVVAVGLVVPLALGPARPERATPARLLSRPLPAWLGQISYGLFLWHMVVVEAWLRTTGERAGSADFPVLFPVTVVLSVGCAALSHYLVERPLRRLRGRTPVPRGRPSPRPAAT</sequence>
<feature type="transmembrane region" description="Helical" evidence="1">
    <location>
        <begin position="53"/>
        <end position="76"/>
    </location>
</feature>
<name>A0ABW1GSQ5_9ACTN</name>
<gene>
    <name evidence="3" type="ORF">ACFP1B_25955</name>
</gene>
<feature type="transmembrane region" description="Helical" evidence="1">
    <location>
        <begin position="347"/>
        <end position="369"/>
    </location>
</feature>
<organism evidence="3 4">
    <name type="scientific">Streptomyces pulveraceus</name>
    <dbReference type="NCBI Taxonomy" id="68258"/>
    <lineage>
        <taxon>Bacteria</taxon>
        <taxon>Bacillati</taxon>
        <taxon>Actinomycetota</taxon>
        <taxon>Actinomycetes</taxon>
        <taxon>Kitasatosporales</taxon>
        <taxon>Streptomycetaceae</taxon>
        <taxon>Streptomyces</taxon>
    </lineage>
</organism>
<dbReference type="PANTHER" id="PTHR23028">
    <property type="entry name" value="ACETYLTRANSFERASE"/>
    <property type="match status" value="1"/>
</dbReference>
<dbReference type="GO" id="GO:0016746">
    <property type="term" value="F:acyltransferase activity"/>
    <property type="evidence" value="ECO:0007669"/>
    <property type="project" value="UniProtKB-KW"/>
</dbReference>
<protein>
    <submittedName>
        <fullName evidence="3">Acyltransferase family protein</fullName>
        <ecNumber evidence="3">2.3.-.-</ecNumber>
    </submittedName>
</protein>
<keyword evidence="4" id="KW-1185">Reference proteome</keyword>
<keyword evidence="1" id="KW-0472">Membrane</keyword>
<dbReference type="PANTHER" id="PTHR23028:SF53">
    <property type="entry name" value="ACYL_TRANSF_3 DOMAIN-CONTAINING PROTEIN"/>
    <property type="match status" value="1"/>
</dbReference>
<keyword evidence="1" id="KW-1133">Transmembrane helix</keyword>
<feature type="transmembrane region" description="Helical" evidence="1">
    <location>
        <begin position="216"/>
        <end position="232"/>
    </location>
</feature>
<keyword evidence="3" id="KW-0808">Transferase</keyword>
<feature type="transmembrane region" description="Helical" evidence="1">
    <location>
        <begin position="315"/>
        <end position="335"/>
    </location>
</feature>
<feature type="transmembrane region" description="Helical" evidence="1">
    <location>
        <begin position="244"/>
        <end position="263"/>
    </location>
</feature>
<keyword evidence="3" id="KW-0012">Acyltransferase</keyword>
<feature type="transmembrane region" description="Helical" evidence="1">
    <location>
        <begin position="97"/>
        <end position="115"/>
    </location>
</feature>
<evidence type="ECO:0000259" key="2">
    <source>
        <dbReference type="Pfam" id="PF01757"/>
    </source>
</evidence>